<dbReference type="CDD" id="cd00833">
    <property type="entry name" value="PKS"/>
    <property type="match status" value="1"/>
</dbReference>
<dbReference type="Gene3D" id="3.40.47.10">
    <property type="match status" value="1"/>
</dbReference>
<proteinExistence type="inferred from homology"/>
<protein>
    <submittedName>
        <fullName evidence="3">PfaB family protein</fullName>
    </submittedName>
</protein>
<feature type="domain" description="Ketosynthase family 3 (KS3)" evidence="2">
    <location>
        <begin position="1"/>
        <end position="364"/>
    </location>
</feature>
<sequence length="940" mass="106044">MKEFTQNKLPKIAIIGMNCFVSSSQELDDFERSIYQGKQYFTPINYSQNDSQTSSLPIPLAEIEKLSPQQQLMLKVADNTLKNTKLRPDTKIAVIMVSKSQTQHQDKLASYISRLWDATSPAFAEENSVFLALNLAQKLLTNKQVDAVLVAAMDFAKQENHRIDIQTLSYDRNAHETLTGEGAAAVVLQLHDVAREENNCIYAVIDALSVLQNSPYQPETVTQACQTAFSLAEIEAKDIGYLEVYASGIPQQDDAEIQGLITAYRTGKTNLHCALGSVKANIGDTHTASGIISLIKTALCLYHRYIPAVPQWTGVKKPDIWRGSPFYVATESKPWFLESGVNRRIAAINSMEADGSYVHLILSEDTSQIERSSKYLEQMPYYLFAIAAKNQSSLLDEIFTLQKNLQNYPTLSQLANQTFREFQKHQIQNYQIQNYQIQNYQNANYTIAILARNQEELTIEIDRAIQGVKIAFETGKDWQTPLGSYFTAKPQGKKGKVAFVYPGSFTSYLGIGRNLFRLFPKIYDDPVINNVYERVAKIEKTIYPRSINKLAKRQLEVIEQQLIDDPVTMLEAEVGIAGLMTAILKNYFQIQSQCAFGYSLGETSMMLAQGIWTSFKSTSDYLNSSPLFKTQLSGQKNAVRQAWGIPLNSNVPEFWSNYILICPVSEVKEAIKHENRVYIPLINTPEEVVIAGETQACKRVIENLKCDAFPTSINHVIHCQPMESEYNELAKINTLPIQNIPESTFYSAANYEPITIDSQTIGHNIAKSLCQQLDFPRLINRVYNDNIRIFIEVGVGSNCTRWINSTLKEKEHLAVSMNRRGVDDHTSIIRGLAKLVSHQVELDLSPLYSLSGVNSQTQIQLEPNSNFQNPPLISLEDLKSITHHPSNLHYQKLSDNNALMNKAHSFLLKSRQASLQQINCLIQQKIGIYKKIVEQRAKIK</sequence>
<keyword evidence="4" id="KW-1185">Reference proteome</keyword>
<dbReference type="InterPro" id="IPR014030">
    <property type="entry name" value="Ketoacyl_synth_N"/>
</dbReference>
<evidence type="ECO:0000313" key="3">
    <source>
        <dbReference type="EMBL" id="GCL39624.1"/>
    </source>
</evidence>
<evidence type="ECO:0000259" key="2">
    <source>
        <dbReference type="PROSITE" id="PS52004"/>
    </source>
</evidence>
<keyword evidence="1" id="KW-0808">Transferase</keyword>
<dbReference type="InterPro" id="IPR014031">
    <property type="entry name" value="Ketoacyl_synth_C"/>
</dbReference>
<dbReference type="InterPro" id="IPR052568">
    <property type="entry name" value="PKS-FAS_Synthase"/>
</dbReference>
<name>A0A480ABX6_9CYAN</name>
<dbReference type="Proteomes" id="UP000300142">
    <property type="component" value="Unassembled WGS sequence"/>
</dbReference>
<dbReference type="InterPro" id="IPR014181">
    <property type="entry name" value="Omega3_polyunsat_FA_synth-like"/>
</dbReference>
<evidence type="ECO:0000256" key="1">
    <source>
        <dbReference type="RuleBase" id="RU003694"/>
    </source>
</evidence>
<dbReference type="PANTHER" id="PTHR43074:SF1">
    <property type="entry name" value="BETA-KETOACYL SYNTHASE FAMILY PROTEIN-RELATED"/>
    <property type="match status" value="1"/>
</dbReference>
<dbReference type="Gene3D" id="3.40.366.10">
    <property type="entry name" value="Malonyl-Coenzyme A Acyl Carrier Protein, domain 2"/>
    <property type="match status" value="2"/>
</dbReference>
<dbReference type="InterPro" id="IPR020841">
    <property type="entry name" value="PKS_Beta-ketoAc_synthase_dom"/>
</dbReference>
<dbReference type="SUPFAM" id="SSF53901">
    <property type="entry name" value="Thiolase-like"/>
    <property type="match status" value="2"/>
</dbReference>
<dbReference type="Pfam" id="PF00109">
    <property type="entry name" value="ketoacyl-synt"/>
    <property type="match status" value="1"/>
</dbReference>
<dbReference type="EMBL" id="BJCE01000286">
    <property type="protein sequence ID" value="GCL39624.1"/>
    <property type="molecule type" value="Genomic_DNA"/>
</dbReference>
<dbReference type="SUPFAM" id="SSF52151">
    <property type="entry name" value="FabD/lysophospholipase-like"/>
    <property type="match status" value="1"/>
</dbReference>
<reference evidence="4" key="1">
    <citation type="submission" date="2019-02" db="EMBL/GenBank/DDBJ databases">
        <title>Draft genome sequence of Sphaerospermopsis reniformis NIES-1949.</title>
        <authorList>
            <person name="Yamaguchi H."/>
            <person name="Suzuki S."/>
            <person name="Kawachi M."/>
        </authorList>
    </citation>
    <scope>NUCLEOTIDE SEQUENCE [LARGE SCALE GENOMIC DNA]</scope>
    <source>
        <strain evidence="4">NIES-1949</strain>
    </source>
</reference>
<dbReference type="InterPro" id="IPR016035">
    <property type="entry name" value="Acyl_Trfase/lysoPLipase"/>
</dbReference>
<dbReference type="RefSeq" id="WP_137669157.1">
    <property type="nucleotide sequence ID" value="NZ_BJCE01000286.1"/>
</dbReference>
<dbReference type="PROSITE" id="PS52004">
    <property type="entry name" value="KS3_2"/>
    <property type="match status" value="1"/>
</dbReference>
<dbReference type="InterPro" id="IPR016039">
    <property type="entry name" value="Thiolase-like"/>
</dbReference>
<accession>A0A480ABX6</accession>
<organism evidence="3 4">
    <name type="scientific">Sphaerospermopsis reniformis</name>
    <dbReference type="NCBI Taxonomy" id="531300"/>
    <lineage>
        <taxon>Bacteria</taxon>
        <taxon>Bacillati</taxon>
        <taxon>Cyanobacteriota</taxon>
        <taxon>Cyanophyceae</taxon>
        <taxon>Nostocales</taxon>
        <taxon>Aphanizomenonaceae</taxon>
        <taxon>Sphaerospermopsis</taxon>
    </lineage>
</organism>
<comment type="caution">
    <text evidence="3">The sequence shown here is derived from an EMBL/GenBank/DDBJ whole genome shotgun (WGS) entry which is preliminary data.</text>
</comment>
<dbReference type="SMART" id="SM00825">
    <property type="entry name" value="PKS_KS"/>
    <property type="match status" value="1"/>
</dbReference>
<comment type="similarity">
    <text evidence="1">Belongs to the thiolase-like superfamily. Beta-ketoacyl-ACP synthases family.</text>
</comment>
<gene>
    <name evidence="3" type="ORF">SR1949_47510</name>
</gene>
<evidence type="ECO:0000313" key="4">
    <source>
        <dbReference type="Proteomes" id="UP000300142"/>
    </source>
</evidence>
<dbReference type="Pfam" id="PF02801">
    <property type="entry name" value="Ketoacyl-synt_C"/>
    <property type="match status" value="1"/>
</dbReference>
<dbReference type="PANTHER" id="PTHR43074">
    <property type="entry name" value="OMEGA-3 POLYUNSATURATED FATTY ACID SYNTHASE PFAB-RELATED"/>
    <property type="match status" value="1"/>
</dbReference>
<dbReference type="AlphaFoldDB" id="A0A480ABX6"/>
<dbReference type="NCBIfam" id="TIGR02816">
    <property type="entry name" value="pfaB_fam"/>
    <property type="match status" value="1"/>
</dbReference>
<dbReference type="GO" id="GO:0016746">
    <property type="term" value="F:acyltransferase activity"/>
    <property type="evidence" value="ECO:0007669"/>
    <property type="project" value="InterPro"/>
</dbReference>
<dbReference type="InterPro" id="IPR001227">
    <property type="entry name" value="Ac_transferase_dom_sf"/>
</dbReference>